<feature type="compositionally biased region" description="Low complexity" evidence="4">
    <location>
        <begin position="203"/>
        <end position="233"/>
    </location>
</feature>
<accession>A0A812CEX1</accession>
<evidence type="ECO:0000313" key="5">
    <source>
        <dbReference type="EMBL" id="CAE1272991.1"/>
    </source>
</evidence>
<dbReference type="GO" id="GO:0005506">
    <property type="term" value="F:iron ion binding"/>
    <property type="evidence" value="ECO:0007669"/>
    <property type="project" value="InterPro"/>
</dbReference>
<dbReference type="InterPro" id="IPR001128">
    <property type="entry name" value="Cyt_P450"/>
</dbReference>
<dbReference type="PRINTS" id="PR00465">
    <property type="entry name" value="EP450IV"/>
</dbReference>
<dbReference type="EMBL" id="CAHIKZ030001708">
    <property type="protein sequence ID" value="CAE1272991.1"/>
    <property type="molecule type" value="Genomic_DNA"/>
</dbReference>
<dbReference type="PANTHER" id="PTHR24291:SF175">
    <property type="entry name" value="CYTOCHROME P450"/>
    <property type="match status" value="1"/>
</dbReference>
<dbReference type="InterPro" id="IPR002403">
    <property type="entry name" value="Cyt_P450_E_grp-IV"/>
</dbReference>
<evidence type="ECO:0000256" key="2">
    <source>
        <dbReference type="ARBA" id="ARBA00022723"/>
    </source>
</evidence>
<dbReference type="GO" id="GO:0004497">
    <property type="term" value="F:monooxygenase activity"/>
    <property type="evidence" value="ECO:0007669"/>
    <property type="project" value="InterPro"/>
</dbReference>
<proteinExistence type="inferred from homology"/>
<dbReference type="AlphaFoldDB" id="A0A812CEX1"/>
<evidence type="ECO:0000256" key="1">
    <source>
        <dbReference type="ARBA" id="ARBA00010617"/>
    </source>
</evidence>
<comment type="caution">
    <text evidence="5">The sequence shown here is derived from an EMBL/GenBank/DDBJ whole genome shotgun (WGS) entry which is preliminary data.</text>
</comment>
<evidence type="ECO:0000256" key="3">
    <source>
        <dbReference type="ARBA" id="ARBA00023004"/>
    </source>
</evidence>
<organism evidence="5 6">
    <name type="scientific">Acanthosepion pharaonis</name>
    <name type="common">Pharaoh cuttlefish</name>
    <name type="synonym">Sepia pharaonis</name>
    <dbReference type="NCBI Taxonomy" id="158019"/>
    <lineage>
        <taxon>Eukaryota</taxon>
        <taxon>Metazoa</taxon>
        <taxon>Spiralia</taxon>
        <taxon>Lophotrochozoa</taxon>
        <taxon>Mollusca</taxon>
        <taxon>Cephalopoda</taxon>
        <taxon>Coleoidea</taxon>
        <taxon>Decapodiformes</taxon>
        <taxon>Sepiida</taxon>
        <taxon>Sepiina</taxon>
        <taxon>Sepiidae</taxon>
        <taxon>Acanthosepion</taxon>
    </lineage>
</organism>
<dbReference type="PANTHER" id="PTHR24291">
    <property type="entry name" value="CYTOCHROME P450 FAMILY 4"/>
    <property type="match status" value="1"/>
</dbReference>
<dbReference type="PRINTS" id="PR00385">
    <property type="entry name" value="P450"/>
</dbReference>
<name>A0A812CEX1_ACAPH</name>
<protein>
    <recommendedName>
        <fullName evidence="7">Cytochrome P450</fullName>
    </recommendedName>
</protein>
<reference evidence="5" key="1">
    <citation type="submission" date="2021-01" db="EMBL/GenBank/DDBJ databases">
        <authorList>
            <person name="Li R."/>
            <person name="Bekaert M."/>
        </authorList>
    </citation>
    <scope>NUCLEOTIDE SEQUENCE</scope>
    <source>
        <strain evidence="5">Farmed</strain>
    </source>
</reference>
<dbReference type="GO" id="GO:0016705">
    <property type="term" value="F:oxidoreductase activity, acting on paired donors, with incorporation or reduction of molecular oxygen"/>
    <property type="evidence" value="ECO:0007669"/>
    <property type="project" value="InterPro"/>
</dbReference>
<dbReference type="Gene3D" id="1.10.630.10">
    <property type="entry name" value="Cytochrome P450"/>
    <property type="match status" value="1"/>
</dbReference>
<keyword evidence="2" id="KW-0479">Metal-binding</keyword>
<keyword evidence="6" id="KW-1185">Reference proteome</keyword>
<dbReference type="GO" id="GO:0020037">
    <property type="term" value="F:heme binding"/>
    <property type="evidence" value="ECO:0007669"/>
    <property type="project" value="InterPro"/>
</dbReference>
<dbReference type="Proteomes" id="UP000597762">
    <property type="component" value="Unassembled WGS sequence"/>
</dbReference>
<dbReference type="OrthoDB" id="1470350at2759"/>
<sequence length="269" mass="30582">MFPYLNTSYAVNYKKQIEKVNNTVYSVIKKQREALKELSDEFQVTNLLASLLMTKDEETGDKMDDTQIRDEVMTFMLAGHETTGITLNWCLLEAARHPEMQQKIRDELNSVIAHGNSLSYDHLEKLTYTKCFIQETLRMYPAAPALGRQAVEDNYLHGYLIPKGTNVFIDINVIHKNPKYWDEPYEFRPESQPKVNSTKKATPSDSSDPPLSSQPSTPLCREKSLPATPSTSSQPLSLLNSFMFFLLSSNTFLFLLKLFFTSSGAESVN</sequence>
<comment type="similarity">
    <text evidence="1">Belongs to the cytochrome P450 family.</text>
</comment>
<dbReference type="Pfam" id="PF00067">
    <property type="entry name" value="p450"/>
    <property type="match status" value="1"/>
</dbReference>
<dbReference type="SUPFAM" id="SSF48264">
    <property type="entry name" value="Cytochrome P450"/>
    <property type="match status" value="1"/>
</dbReference>
<evidence type="ECO:0000256" key="4">
    <source>
        <dbReference type="SAM" id="MobiDB-lite"/>
    </source>
</evidence>
<feature type="region of interest" description="Disordered" evidence="4">
    <location>
        <begin position="185"/>
        <end position="233"/>
    </location>
</feature>
<keyword evidence="3" id="KW-0408">Iron</keyword>
<gene>
    <name evidence="5" type="ORF">SPHA_37910</name>
</gene>
<evidence type="ECO:0008006" key="7">
    <source>
        <dbReference type="Google" id="ProtNLM"/>
    </source>
</evidence>
<dbReference type="InterPro" id="IPR036396">
    <property type="entry name" value="Cyt_P450_sf"/>
</dbReference>
<dbReference type="InterPro" id="IPR050196">
    <property type="entry name" value="Cytochrome_P450_Monoox"/>
</dbReference>
<evidence type="ECO:0000313" key="6">
    <source>
        <dbReference type="Proteomes" id="UP000597762"/>
    </source>
</evidence>